<reference evidence="2" key="1">
    <citation type="submission" date="2014-03" db="EMBL/GenBank/DDBJ databases">
        <authorList>
            <person name="Aksoy S."/>
            <person name="Warren W."/>
            <person name="Wilson R.K."/>
        </authorList>
    </citation>
    <scope>NUCLEOTIDE SEQUENCE [LARGE SCALE GENOMIC DNA]</scope>
    <source>
        <strain evidence="2">IAEA</strain>
    </source>
</reference>
<dbReference type="AlphaFoldDB" id="A0A1A9Z0Q1"/>
<organism evidence="1 2">
    <name type="scientific">Glossina pallidipes</name>
    <name type="common">Tsetse fly</name>
    <dbReference type="NCBI Taxonomy" id="7398"/>
    <lineage>
        <taxon>Eukaryota</taxon>
        <taxon>Metazoa</taxon>
        <taxon>Ecdysozoa</taxon>
        <taxon>Arthropoda</taxon>
        <taxon>Hexapoda</taxon>
        <taxon>Insecta</taxon>
        <taxon>Pterygota</taxon>
        <taxon>Neoptera</taxon>
        <taxon>Endopterygota</taxon>
        <taxon>Diptera</taxon>
        <taxon>Brachycera</taxon>
        <taxon>Muscomorpha</taxon>
        <taxon>Hippoboscoidea</taxon>
        <taxon>Glossinidae</taxon>
        <taxon>Glossina</taxon>
    </lineage>
</organism>
<dbReference type="EnsemblMetazoa" id="GPAI000446-RA">
    <property type="protein sequence ID" value="GPAI000446-PA"/>
    <property type="gene ID" value="GPAI000446"/>
</dbReference>
<accession>A0A1A9Z0Q1</accession>
<evidence type="ECO:0000313" key="1">
    <source>
        <dbReference type="EnsemblMetazoa" id="GPAI000446-PA"/>
    </source>
</evidence>
<evidence type="ECO:0000313" key="2">
    <source>
        <dbReference type="Proteomes" id="UP000092445"/>
    </source>
</evidence>
<dbReference type="Proteomes" id="UP000092445">
    <property type="component" value="Unassembled WGS sequence"/>
</dbReference>
<keyword evidence="2" id="KW-1185">Reference proteome</keyword>
<protein>
    <submittedName>
        <fullName evidence="1">Uncharacterized protein</fullName>
    </submittedName>
</protein>
<name>A0A1A9Z0Q1_GLOPL</name>
<proteinExistence type="predicted"/>
<reference evidence="1" key="2">
    <citation type="submission" date="2020-05" db="UniProtKB">
        <authorList>
            <consortium name="EnsemblMetazoa"/>
        </authorList>
    </citation>
    <scope>IDENTIFICATION</scope>
    <source>
        <strain evidence="1">IAEA</strain>
    </source>
</reference>
<dbReference type="VEuPathDB" id="VectorBase:GPAI000446"/>
<sequence>MPFGYEVVALEIRAVSKGLSIRPLCSAVLLRSSATSPQAVFLVFRAGEIFPCPHVLEVSQEYTYLLIDRRCSLQDDKS</sequence>